<reference evidence="5 6" key="1">
    <citation type="submission" date="2020-04" db="EMBL/GenBank/DDBJ databases">
        <authorList>
            <person name="Yoon J."/>
        </authorList>
    </citation>
    <scope>NUCLEOTIDE SEQUENCE [LARGE SCALE GENOMIC DNA]</scope>
    <source>
        <strain evidence="5 6">KMU-166</strain>
    </source>
</reference>
<dbReference type="Pfam" id="PF01593">
    <property type="entry name" value="Amino_oxidase"/>
    <property type="match status" value="1"/>
</dbReference>
<dbReference type="RefSeq" id="WP_168448978.1">
    <property type="nucleotide sequence ID" value="NZ_JAAWWK010000001.1"/>
</dbReference>
<dbReference type="InterPro" id="IPR002937">
    <property type="entry name" value="Amino_oxidase"/>
</dbReference>
<dbReference type="PANTHER" id="PTHR10668:SF103">
    <property type="entry name" value="PYRIDINE NUCLEOTIDE-DISULFIDE OXIDOREDUCTASE DOMAIN-CONTAINING PROTEIN 2"/>
    <property type="match status" value="1"/>
</dbReference>
<dbReference type="PRINTS" id="PR00419">
    <property type="entry name" value="ADXRDTASE"/>
</dbReference>
<comment type="caution">
    <text evidence="5">The sequence shown here is derived from an EMBL/GenBank/DDBJ whole genome shotgun (WGS) entry which is preliminary data.</text>
</comment>
<feature type="domain" description="Amine oxidase" evidence="4">
    <location>
        <begin position="17"/>
        <end position="342"/>
    </location>
</feature>
<evidence type="ECO:0000313" key="6">
    <source>
        <dbReference type="Proteomes" id="UP000765845"/>
    </source>
</evidence>
<keyword evidence="6" id="KW-1185">Reference proteome</keyword>
<comment type="subunit">
    <text evidence="2">Interacts with COX5B; this interaction may contribute to localize PYROXD2 to the inner face of the inner mitochondrial membrane.</text>
</comment>
<evidence type="ECO:0000259" key="4">
    <source>
        <dbReference type="Pfam" id="PF01593"/>
    </source>
</evidence>
<dbReference type="EMBL" id="JAAWWK010000001">
    <property type="protein sequence ID" value="NKI16459.1"/>
    <property type="molecule type" value="Genomic_DNA"/>
</dbReference>
<dbReference type="SUPFAM" id="SSF51905">
    <property type="entry name" value="FAD/NAD(P)-binding domain"/>
    <property type="match status" value="1"/>
</dbReference>
<gene>
    <name evidence="5" type="ORF">HCU74_03390</name>
</gene>
<evidence type="ECO:0000313" key="5">
    <source>
        <dbReference type="EMBL" id="NKI16459.1"/>
    </source>
</evidence>
<organism evidence="5 6">
    <name type="scientific">Spongiibacter thalassae</name>
    <dbReference type="NCBI Taxonomy" id="2721624"/>
    <lineage>
        <taxon>Bacteria</taxon>
        <taxon>Pseudomonadati</taxon>
        <taxon>Pseudomonadota</taxon>
        <taxon>Gammaproteobacteria</taxon>
        <taxon>Cellvibrionales</taxon>
        <taxon>Spongiibacteraceae</taxon>
        <taxon>Spongiibacter</taxon>
    </lineage>
</organism>
<dbReference type="InterPro" id="IPR036188">
    <property type="entry name" value="FAD/NAD-bd_sf"/>
</dbReference>
<dbReference type="Gene3D" id="3.50.50.60">
    <property type="entry name" value="FAD/NAD(P)-binding domain"/>
    <property type="match status" value="2"/>
</dbReference>
<dbReference type="Proteomes" id="UP000765845">
    <property type="component" value="Unassembled WGS sequence"/>
</dbReference>
<name>A0ABX1GBC7_9GAMM</name>
<proteinExistence type="predicted"/>
<evidence type="ECO:0000256" key="3">
    <source>
        <dbReference type="ARBA" id="ARBA00040298"/>
    </source>
</evidence>
<comment type="function">
    <text evidence="1">Probable oxidoreductase that may play a role as regulator of mitochondrial function.</text>
</comment>
<accession>A0ABX1GBC7</accession>
<dbReference type="PANTHER" id="PTHR10668">
    <property type="entry name" value="PHYTOENE DEHYDROGENASE"/>
    <property type="match status" value="1"/>
</dbReference>
<evidence type="ECO:0000256" key="1">
    <source>
        <dbReference type="ARBA" id="ARBA00037217"/>
    </source>
</evidence>
<evidence type="ECO:0000256" key="2">
    <source>
        <dbReference type="ARBA" id="ARBA00038825"/>
    </source>
</evidence>
<sequence length="524" mass="56626">MDQSSYDVAIVGGGHNGLASACYLAKAGKKVVVVEALPQVGGMCTSGPLIPEAPNHTINPCALDLMSLRVHPMMIEELELERHGFVQKEMNPGYVYVHPNKDTLVFFRDYEKTADEIARYSTKDAEAYRKLMPVVFAFVDMALPQMRVDPASFNFKAKLASLLALMKNSGRKDEIMALVSSPAYTTIMERFEHPVVRSALCCLLGAAGPITNEATGIYFVLLGFIQKFGLGRAMGGMQTISDALASRLRELGGDILVNEPVAEIVSKNKKVSGIRLKSGKTISAAAVVASIHPKQAFEMVTEGEMDRGALTKVQLAPANAHGGSPIKIDLALSGQVNYHELEEKRGDGLSLRKSVLLIGTEEAVLDNFKCVGRGQVSKHPYMWITAPTAMDPSQAPKGQDVAYLYPVAMPLDPVEGWDAIREQVANQVIDWAAVYMKGLKELEIGRCMEVARDWEKRLNLHNGCVIHIDTCTTRSGGMRPAAGLGGDRLPVEGLFLGGAGIHPGGGVNGMPGRLAAARVKRYLP</sequence>
<protein>
    <recommendedName>
        <fullName evidence="3">Pyridine nucleotide-disulfide oxidoreductase domain-containing protein 2</fullName>
    </recommendedName>
</protein>